<name>A0A2M6K868_9BACT</name>
<comment type="caution">
    <text evidence="2">The sequence shown here is derived from an EMBL/GenBank/DDBJ whole genome shotgun (WGS) entry which is preliminary data.</text>
</comment>
<dbReference type="SUPFAM" id="SSF56672">
    <property type="entry name" value="DNA/RNA polymerases"/>
    <property type="match status" value="1"/>
</dbReference>
<dbReference type="GO" id="GO:0003964">
    <property type="term" value="F:RNA-directed DNA polymerase activity"/>
    <property type="evidence" value="ECO:0007669"/>
    <property type="project" value="UniProtKB-KW"/>
</dbReference>
<proteinExistence type="predicted"/>
<dbReference type="PANTHER" id="PTHR34047:SF8">
    <property type="entry name" value="PROTEIN YKFC"/>
    <property type="match status" value="1"/>
</dbReference>
<sequence>MNSIFTFQNLYGAYLDCRKRKRNTINAIRFEADIESNLFGLLNELKQRIYVQGASICFAVDKPVIREVFAADFRDRVVHHLFVRTIESHFEKYFIYDNYACRKGKGTLFGVRRLQKFVRRIQNLDPRNYNNWHYLKADISGFFMHINKEVLRKLVFQKISTTPFSKEIKSELKWLAEIIISHDPTKNYKLKGDPELLKIVPRQKSLFHVPDGAGLPIGNLTSQFFANVYLNELDQFIKRKLKCEFYGRYVDDFYIIRKDKEMLKEFHDAINEFLRENLFLELNLKKCYIRPLSYGIDFIGYFVKPWRMYARRRVVKVLKSKLWIFEKYGKSDEDKDKIKKSMASYFGHFKHAKSFRFLEKIKEKHPWIKQANPKAFSVLS</sequence>
<organism evidence="2 3">
    <name type="scientific">Candidatus Falkowbacteria bacterium CG11_big_fil_rev_8_21_14_0_20_39_10</name>
    <dbReference type="NCBI Taxonomy" id="1974570"/>
    <lineage>
        <taxon>Bacteria</taxon>
        <taxon>Candidatus Falkowiibacteriota</taxon>
    </lineage>
</organism>
<dbReference type="EMBL" id="PCWW01000073">
    <property type="protein sequence ID" value="PIR12755.1"/>
    <property type="molecule type" value="Genomic_DNA"/>
</dbReference>
<protein>
    <submittedName>
        <fullName evidence="2">Reverse transcriptase</fullName>
    </submittedName>
</protein>
<dbReference type="InterPro" id="IPR051083">
    <property type="entry name" value="GrpII_Intron_Splice-Mob/Def"/>
</dbReference>
<evidence type="ECO:0000313" key="3">
    <source>
        <dbReference type="Proteomes" id="UP000230869"/>
    </source>
</evidence>
<dbReference type="PANTHER" id="PTHR34047">
    <property type="entry name" value="NUCLEAR INTRON MATURASE 1, MITOCHONDRIAL-RELATED"/>
    <property type="match status" value="1"/>
</dbReference>
<dbReference type="InterPro" id="IPR043502">
    <property type="entry name" value="DNA/RNA_pol_sf"/>
</dbReference>
<keyword evidence="2" id="KW-0808">Transferase</keyword>
<reference evidence="2 3" key="1">
    <citation type="submission" date="2017-09" db="EMBL/GenBank/DDBJ databases">
        <title>Depth-based differentiation of microbial function through sediment-hosted aquifers and enrichment of novel symbionts in the deep terrestrial subsurface.</title>
        <authorList>
            <person name="Probst A.J."/>
            <person name="Ladd B."/>
            <person name="Jarett J.K."/>
            <person name="Geller-Mcgrath D.E."/>
            <person name="Sieber C.M."/>
            <person name="Emerson J.B."/>
            <person name="Anantharaman K."/>
            <person name="Thomas B.C."/>
            <person name="Malmstrom R."/>
            <person name="Stieglmeier M."/>
            <person name="Klingl A."/>
            <person name="Woyke T."/>
            <person name="Ryan C.M."/>
            <person name="Banfield J.F."/>
        </authorList>
    </citation>
    <scope>NUCLEOTIDE SEQUENCE [LARGE SCALE GENOMIC DNA]</scope>
    <source>
        <strain evidence="2">CG11_big_fil_rev_8_21_14_0_20_39_10</strain>
    </source>
</reference>
<dbReference type="CDD" id="cd01646">
    <property type="entry name" value="RT_Bac_retron_I"/>
    <property type="match status" value="1"/>
</dbReference>
<evidence type="ECO:0000313" key="2">
    <source>
        <dbReference type="EMBL" id="PIR12755.1"/>
    </source>
</evidence>
<evidence type="ECO:0000259" key="1">
    <source>
        <dbReference type="PROSITE" id="PS50878"/>
    </source>
</evidence>
<dbReference type="PROSITE" id="PS50878">
    <property type="entry name" value="RT_POL"/>
    <property type="match status" value="1"/>
</dbReference>
<accession>A0A2M6K868</accession>
<gene>
    <name evidence="2" type="ORF">COV49_04460</name>
</gene>
<feature type="domain" description="Reverse transcriptase" evidence="1">
    <location>
        <begin position="1"/>
        <end position="303"/>
    </location>
</feature>
<keyword evidence="2" id="KW-0695">RNA-directed DNA polymerase</keyword>
<dbReference type="AlphaFoldDB" id="A0A2M6K868"/>
<keyword evidence="2" id="KW-0548">Nucleotidyltransferase</keyword>
<dbReference type="InterPro" id="IPR000477">
    <property type="entry name" value="RT_dom"/>
</dbReference>
<dbReference type="Pfam" id="PF00078">
    <property type="entry name" value="RVT_1"/>
    <property type="match status" value="1"/>
</dbReference>
<dbReference type="Proteomes" id="UP000230869">
    <property type="component" value="Unassembled WGS sequence"/>
</dbReference>